<reference evidence="2 3" key="1">
    <citation type="submission" date="2009-10" db="EMBL/GenBank/DDBJ databases">
        <authorList>
            <person name="Weinstock G."/>
            <person name="Sodergren E."/>
            <person name="Clifton S."/>
            <person name="Fulton L."/>
            <person name="Fulton B."/>
            <person name="Courtney L."/>
            <person name="Fronick C."/>
            <person name="Harrison M."/>
            <person name="Strong C."/>
            <person name="Farmer C."/>
            <person name="Delahaunty K."/>
            <person name="Markovic C."/>
            <person name="Hall O."/>
            <person name="Minx P."/>
            <person name="Tomlinson C."/>
            <person name="Mitreva M."/>
            <person name="Nelson J."/>
            <person name="Hou S."/>
            <person name="Wollam A."/>
            <person name="Pepin K.H."/>
            <person name="Johnson M."/>
            <person name="Bhonagiri V."/>
            <person name="Nash W.E."/>
            <person name="Warren W."/>
            <person name="Chinwalla A."/>
            <person name="Mardis E.R."/>
            <person name="Wilson R.K."/>
        </authorList>
    </citation>
    <scope>NUCLEOTIDE SEQUENCE [LARGE SCALE GENOMIC DNA]</scope>
    <source>
        <strain evidence="3">ATCC 25996 / DSM 4631 / NCTC 10774 / M26</strain>
    </source>
</reference>
<dbReference type="PROSITE" id="PS51257">
    <property type="entry name" value="PROKAR_LIPOPROTEIN"/>
    <property type="match status" value="1"/>
</dbReference>
<protein>
    <recommendedName>
        <fullName evidence="4">Lipoprotein</fullName>
    </recommendedName>
</protein>
<feature type="chain" id="PRO_5003040332" description="Lipoprotein" evidence="1">
    <location>
        <begin position="29"/>
        <end position="196"/>
    </location>
</feature>
<feature type="signal peptide" evidence="1">
    <location>
        <begin position="1"/>
        <end position="28"/>
    </location>
</feature>
<dbReference type="AlphaFoldDB" id="D2ZVK9"/>
<evidence type="ECO:0008006" key="4">
    <source>
        <dbReference type="Google" id="ProtNLM"/>
    </source>
</evidence>
<keyword evidence="1" id="KW-0732">Signal</keyword>
<proteinExistence type="predicted"/>
<accession>D2ZVK9</accession>
<organism evidence="2 3">
    <name type="scientific">Neisseria mucosa (strain ATCC 25996 / DSM 4631 / NCTC 10774 / M26)</name>
    <dbReference type="NCBI Taxonomy" id="546266"/>
    <lineage>
        <taxon>Bacteria</taxon>
        <taxon>Pseudomonadati</taxon>
        <taxon>Pseudomonadota</taxon>
        <taxon>Betaproteobacteria</taxon>
        <taxon>Neisseriales</taxon>
        <taxon>Neisseriaceae</taxon>
        <taxon>Neisseria</taxon>
    </lineage>
</organism>
<dbReference type="Proteomes" id="UP000003344">
    <property type="component" value="Unassembled WGS sequence"/>
</dbReference>
<evidence type="ECO:0000313" key="2">
    <source>
        <dbReference type="EMBL" id="EFC88990.1"/>
    </source>
</evidence>
<evidence type="ECO:0000313" key="3">
    <source>
        <dbReference type="Proteomes" id="UP000003344"/>
    </source>
</evidence>
<evidence type="ECO:0000256" key="1">
    <source>
        <dbReference type="SAM" id="SignalP"/>
    </source>
</evidence>
<gene>
    <name evidence="2" type="ORF">NEIMUCOT_04652</name>
</gene>
<dbReference type="EMBL" id="ACDX02000005">
    <property type="protein sequence ID" value="EFC88990.1"/>
    <property type="molecule type" value="Genomic_DNA"/>
</dbReference>
<name>D2ZVK9_NEIM2</name>
<comment type="caution">
    <text evidence="2">The sequence shown here is derived from an EMBL/GenBank/DDBJ whole genome shotgun (WGS) entry which is preliminary data.</text>
</comment>
<sequence length="196" mass="21724">MLIRKKIMKRNPLLAVSVCSLLLVACTAADIDNFFIGLGGALSANGGSTASQCAKSDLNIKLGRPSWRYVGRFVGGQAGVDKSYDANSIRIIDNNPNIIAVRMKNQYVVPVNGGLGVKIDRQESIHVYYCKERSYEAVRMKNFYRNRLVSTRNAGTKSDETDLRSPYWGYSNNPSCGARMRYGAITEKMLHILCDS</sequence>